<evidence type="ECO:0000256" key="16">
    <source>
        <dbReference type="PIRSR" id="PIRSR001529-2"/>
    </source>
</evidence>
<evidence type="ECO:0000256" key="11">
    <source>
        <dbReference type="ARBA" id="ARBA00039158"/>
    </source>
</evidence>
<dbReference type="InterPro" id="IPR010978">
    <property type="entry name" value="tRNA-bd_arm"/>
</dbReference>
<evidence type="ECO:0000256" key="1">
    <source>
        <dbReference type="ARBA" id="ARBA00004496"/>
    </source>
</evidence>
<comment type="subcellular location">
    <subcellularLocation>
        <location evidence="1">Cytoplasm</location>
    </subcellularLocation>
</comment>
<evidence type="ECO:0000256" key="14">
    <source>
        <dbReference type="NCBIfam" id="TIGR00414"/>
    </source>
</evidence>
<dbReference type="GO" id="GO:0005524">
    <property type="term" value="F:ATP binding"/>
    <property type="evidence" value="ECO:0007669"/>
    <property type="project" value="UniProtKB-KW"/>
</dbReference>
<evidence type="ECO:0000256" key="8">
    <source>
        <dbReference type="ARBA" id="ARBA00022840"/>
    </source>
</evidence>
<evidence type="ECO:0000256" key="10">
    <source>
        <dbReference type="ARBA" id="ARBA00023146"/>
    </source>
</evidence>
<dbReference type="PANTHER" id="PTHR43697">
    <property type="entry name" value="SERYL-TRNA SYNTHETASE"/>
    <property type="match status" value="1"/>
</dbReference>
<evidence type="ECO:0000256" key="4">
    <source>
        <dbReference type="ARBA" id="ARBA00012840"/>
    </source>
</evidence>
<feature type="domain" description="Aminoacyl-transfer RNA synthetases class-II family profile" evidence="17">
    <location>
        <begin position="179"/>
        <end position="414"/>
    </location>
</feature>
<dbReference type="EC" id="6.1.1.11" evidence="4 14"/>
<evidence type="ECO:0000259" key="17">
    <source>
        <dbReference type="PROSITE" id="PS50862"/>
    </source>
</evidence>
<keyword evidence="5" id="KW-0963">Cytoplasm</keyword>
<dbReference type="Gene3D" id="1.10.287.40">
    <property type="entry name" value="Serine-tRNA synthetase, tRNA binding domain"/>
    <property type="match status" value="1"/>
</dbReference>
<dbReference type="GO" id="GO:0004828">
    <property type="term" value="F:serine-tRNA ligase activity"/>
    <property type="evidence" value="ECO:0007669"/>
    <property type="project" value="UniProtKB-UniRule"/>
</dbReference>
<name>A0A1G1ZUP5_9BACT</name>
<feature type="binding site" evidence="16">
    <location>
        <begin position="267"/>
        <end position="269"/>
    </location>
    <ligand>
        <name>ATP</name>
        <dbReference type="ChEBI" id="CHEBI:30616"/>
    </ligand>
</feature>
<reference evidence="18 19" key="1">
    <citation type="journal article" date="2016" name="Nat. Commun.">
        <title>Thousands of microbial genomes shed light on interconnected biogeochemical processes in an aquifer system.</title>
        <authorList>
            <person name="Anantharaman K."/>
            <person name="Brown C.T."/>
            <person name="Hug L.A."/>
            <person name="Sharon I."/>
            <person name="Castelle C.J."/>
            <person name="Probst A.J."/>
            <person name="Thomas B.C."/>
            <person name="Singh A."/>
            <person name="Wilkins M.J."/>
            <person name="Karaoz U."/>
            <person name="Brodie E.L."/>
            <person name="Williams K.H."/>
            <person name="Hubbard S.S."/>
            <person name="Banfield J.F."/>
        </authorList>
    </citation>
    <scope>NUCLEOTIDE SEQUENCE [LARGE SCALE GENOMIC DNA]</scope>
</reference>
<keyword evidence="10" id="KW-0030">Aminoacyl-tRNA synthetase</keyword>
<dbReference type="InterPro" id="IPR042103">
    <property type="entry name" value="SerRS_1_N_sf"/>
</dbReference>
<feature type="binding site" evidence="15">
    <location>
        <position position="290"/>
    </location>
    <ligand>
        <name>L-serine</name>
        <dbReference type="ChEBI" id="CHEBI:33384"/>
    </ligand>
</feature>
<dbReference type="AlphaFoldDB" id="A0A1G1ZUP5"/>
<dbReference type="PRINTS" id="PR00981">
    <property type="entry name" value="TRNASYNTHSER"/>
</dbReference>
<dbReference type="NCBIfam" id="TIGR00414">
    <property type="entry name" value="serS"/>
    <property type="match status" value="1"/>
</dbReference>
<keyword evidence="8 16" id="KW-0067">ATP-binding</keyword>
<dbReference type="PANTHER" id="PTHR43697:SF1">
    <property type="entry name" value="SERINE--TRNA LIGASE"/>
    <property type="match status" value="1"/>
</dbReference>
<dbReference type="GO" id="GO:0005737">
    <property type="term" value="C:cytoplasm"/>
    <property type="evidence" value="ECO:0007669"/>
    <property type="project" value="UniProtKB-SubCell"/>
</dbReference>
<feature type="binding site" evidence="15">
    <location>
        <position position="267"/>
    </location>
    <ligand>
        <name>L-serine</name>
        <dbReference type="ChEBI" id="CHEBI:33384"/>
    </ligand>
</feature>
<dbReference type="Proteomes" id="UP000177690">
    <property type="component" value="Unassembled WGS sequence"/>
</dbReference>
<evidence type="ECO:0000256" key="13">
    <source>
        <dbReference type="ARBA" id="ARBA00048823"/>
    </source>
</evidence>
<proteinExistence type="inferred from homology"/>
<keyword evidence="7" id="KW-0547">Nucleotide-binding</keyword>
<dbReference type="SUPFAM" id="SSF55681">
    <property type="entry name" value="Class II aaRS and biotin synthetases"/>
    <property type="match status" value="1"/>
</dbReference>
<comment type="caution">
    <text evidence="18">The sequence shown here is derived from an EMBL/GenBank/DDBJ whole genome shotgun (WGS) entry which is preliminary data.</text>
</comment>
<comment type="similarity">
    <text evidence="3">Belongs to the class-II aminoacyl-tRNA synthetase family. Type-1 seryl-tRNA synthetase subfamily.</text>
</comment>
<dbReference type="InterPro" id="IPR015866">
    <property type="entry name" value="Ser-tRNA-synth_1_N"/>
</dbReference>
<dbReference type="Gene3D" id="3.30.930.10">
    <property type="entry name" value="Bira Bifunctional Protein, Domain 2"/>
    <property type="match status" value="1"/>
</dbReference>
<evidence type="ECO:0000256" key="6">
    <source>
        <dbReference type="ARBA" id="ARBA00022598"/>
    </source>
</evidence>
<comment type="pathway">
    <text evidence="2">Aminoacyl-tRNA biosynthesis; selenocysteinyl-tRNA(Sec) biosynthesis; L-seryl-tRNA(Sec) from L-serine and tRNA(Sec): step 1/1.</text>
</comment>
<evidence type="ECO:0000256" key="3">
    <source>
        <dbReference type="ARBA" id="ARBA00010728"/>
    </source>
</evidence>
<dbReference type="InterPro" id="IPR045864">
    <property type="entry name" value="aa-tRNA-synth_II/BPL/LPL"/>
</dbReference>
<evidence type="ECO:0000256" key="7">
    <source>
        <dbReference type="ARBA" id="ARBA00022741"/>
    </source>
</evidence>
<comment type="catalytic activity">
    <reaction evidence="12">
        <text>tRNA(Sec) + L-serine + ATP = L-seryl-tRNA(Sec) + AMP + diphosphate + H(+)</text>
        <dbReference type="Rhea" id="RHEA:42580"/>
        <dbReference type="Rhea" id="RHEA-COMP:9742"/>
        <dbReference type="Rhea" id="RHEA-COMP:10128"/>
        <dbReference type="ChEBI" id="CHEBI:15378"/>
        <dbReference type="ChEBI" id="CHEBI:30616"/>
        <dbReference type="ChEBI" id="CHEBI:33019"/>
        <dbReference type="ChEBI" id="CHEBI:33384"/>
        <dbReference type="ChEBI" id="CHEBI:78442"/>
        <dbReference type="ChEBI" id="CHEBI:78533"/>
        <dbReference type="ChEBI" id="CHEBI:456215"/>
        <dbReference type="EC" id="6.1.1.11"/>
    </reaction>
</comment>
<evidence type="ECO:0000256" key="15">
    <source>
        <dbReference type="PIRSR" id="PIRSR001529-1"/>
    </source>
</evidence>
<dbReference type="Pfam" id="PF00587">
    <property type="entry name" value="tRNA-synt_2b"/>
    <property type="match status" value="1"/>
</dbReference>
<comment type="catalytic activity">
    <reaction evidence="13">
        <text>tRNA(Ser) + L-serine + ATP = L-seryl-tRNA(Ser) + AMP + diphosphate + H(+)</text>
        <dbReference type="Rhea" id="RHEA:12292"/>
        <dbReference type="Rhea" id="RHEA-COMP:9669"/>
        <dbReference type="Rhea" id="RHEA-COMP:9703"/>
        <dbReference type="ChEBI" id="CHEBI:15378"/>
        <dbReference type="ChEBI" id="CHEBI:30616"/>
        <dbReference type="ChEBI" id="CHEBI:33019"/>
        <dbReference type="ChEBI" id="CHEBI:33384"/>
        <dbReference type="ChEBI" id="CHEBI:78442"/>
        <dbReference type="ChEBI" id="CHEBI:78533"/>
        <dbReference type="ChEBI" id="CHEBI:456215"/>
        <dbReference type="EC" id="6.1.1.11"/>
    </reaction>
</comment>
<evidence type="ECO:0000256" key="5">
    <source>
        <dbReference type="ARBA" id="ARBA00022490"/>
    </source>
</evidence>
<evidence type="ECO:0000256" key="2">
    <source>
        <dbReference type="ARBA" id="ARBA00005045"/>
    </source>
</evidence>
<sequence>MLDINLLRNEPEKVKKEIAKKNVDPKKVDDFLSLDEKWRVSLKAIEEKRGLQKKLSEARDIEAAKKNKEEIKSLEAQLAVLEKDREIAWIKIPNLPDADVPAGKDETGNQVIRKWGEPRKFDFEAKDHMALGEALGIIDVETAAKVSGARFNYLKGGAVLLEMAIVKYVFDVLTSEKTLKKIVKNIDKNYSVKPFIPVLPPVMIKPEVFKKMARLDPGQEEERYHLPKDDLYLIGSAEHALGPMHMGETLEEDKLPIRYLGFSSAFRRESGSYGKDTHGILRVHQFDKLEIESFTVLENSRKEQDFIVAIQEYLMQSLNLPYQVVAICTGDMGGPDTRQIDIETWMPGQNQYRETHTSDLMTDYQSRRLGTKVKRKDGGVEFVHMNDATGFALGRILIAIIENYQEKDGSVIVPKVLRKYAGFKKISST</sequence>
<dbReference type="InterPro" id="IPR002314">
    <property type="entry name" value="aa-tRNA-synt_IIb"/>
</dbReference>
<evidence type="ECO:0000313" key="19">
    <source>
        <dbReference type="Proteomes" id="UP000177690"/>
    </source>
</evidence>
<dbReference type="SUPFAM" id="SSF46589">
    <property type="entry name" value="tRNA-binding arm"/>
    <property type="match status" value="1"/>
</dbReference>
<keyword evidence="6 18" id="KW-0436">Ligase</keyword>
<dbReference type="PROSITE" id="PS50862">
    <property type="entry name" value="AA_TRNA_LIGASE_II"/>
    <property type="match status" value="1"/>
</dbReference>
<dbReference type="InterPro" id="IPR002317">
    <property type="entry name" value="Ser-tRNA-ligase_type_1"/>
</dbReference>
<dbReference type="Pfam" id="PF02403">
    <property type="entry name" value="Seryl_tRNA_N"/>
    <property type="match status" value="1"/>
</dbReference>
<evidence type="ECO:0000313" key="18">
    <source>
        <dbReference type="EMBL" id="OGY67567.1"/>
    </source>
</evidence>
<feature type="site" description="Important for serine binding" evidence="15">
    <location>
        <position position="389"/>
    </location>
</feature>
<dbReference type="PIRSF" id="PIRSF001529">
    <property type="entry name" value="Ser-tRNA-synth_IIa"/>
    <property type="match status" value="1"/>
</dbReference>
<evidence type="ECO:0000256" key="12">
    <source>
        <dbReference type="ARBA" id="ARBA00047929"/>
    </source>
</evidence>
<dbReference type="GO" id="GO:0006434">
    <property type="term" value="P:seryl-tRNA aminoacylation"/>
    <property type="evidence" value="ECO:0007669"/>
    <property type="project" value="UniProtKB-UniRule"/>
</dbReference>
<dbReference type="EMBL" id="MHJL01000020">
    <property type="protein sequence ID" value="OGY67567.1"/>
    <property type="molecule type" value="Genomic_DNA"/>
</dbReference>
<accession>A0A1G1ZUP5</accession>
<gene>
    <name evidence="18" type="ORF">A3I24_00435</name>
</gene>
<dbReference type="STRING" id="1798409.A3I24_00435"/>
<feature type="binding site" evidence="16">
    <location>
        <begin position="283"/>
        <end position="286"/>
    </location>
    <ligand>
        <name>ATP</name>
        <dbReference type="ChEBI" id="CHEBI:30616"/>
    </ligand>
</feature>
<keyword evidence="9" id="KW-0648">Protein biosynthesis</keyword>
<dbReference type="InterPro" id="IPR006195">
    <property type="entry name" value="aa-tRNA-synth_II"/>
</dbReference>
<evidence type="ECO:0000256" key="9">
    <source>
        <dbReference type="ARBA" id="ARBA00022917"/>
    </source>
</evidence>
<organism evidence="18 19">
    <name type="scientific">Candidatus Harrisonbacteria bacterium RIFCSPLOWO2_02_FULL_41_13b</name>
    <dbReference type="NCBI Taxonomy" id="1798409"/>
    <lineage>
        <taxon>Bacteria</taxon>
        <taxon>Candidatus Harrisoniibacteriota</taxon>
    </lineage>
</organism>
<protein>
    <recommendedName>
        <fullName evidence="11 14">Serine--tRNA ligase</fullName>
        <ecNumber evidence="4 14">6.1.1.11</ecNumber>
    </recommendedName>
</protein>